<feature type="domain" description="UvrD-like helicase ATP-binding" evidence="12">
    <location>
        <begin position="5"/>
        <end position="321"/>
    </location>
</feature>
<accession>H5SID9</accession>
<keyword evidence="7" id="KW-0413">Isomerase</keyword>
<evidence type="ECO:0000313" key="14">
    <source>
        <dbReference type="EMBL" id="BAL55925.1"/>
    </source>
</evidence>
<gene>
    <name evidence="14" type="ORF">HGMM_F32G01C35</name>
</gene>
<proteinExistence type="inferred from homology"/>
<feature type="binding site" evidence="11">
    <location>
        <begin position="26"/>
        <end position="33"/>
    </location>
    <ligand>
        <name>ATP</name>
        <dbReference type="ChEBI" id="CHEBI:30616"/>
    </ligand>
</feature>
<dbReference type="Pfam" id="PF00580">
    <property type="entry name" value="UvrD-helicase"/>
    <property type="match status" value="1"/>
</dbReference>
<dbReference type="Gene3D" id="3.40.50.300">
    <property type="entry name" value="P-loop containing nucleotide triphosphate hydrolases"/>
    <property type="match status" value="3"/>
</dbReference>
<name>H5SID9_9CHLR</name>
<keyword evidence="2 11" id="KW-0547">Nucleotide-binding</keyword>
<dbReference type="GO" id="GO:0033202">
    <property type="term" value="C:DNA helicase complex"/>
    <property type="evidence" value="ECO:0007669"/>
    <property type="project" value="TreeGrafter"/>
</dbReference>
<dbReference type="EMBL" id="AP011732">
    <property type="protein sequence ID" value="BAL55925.1"/>
    <property type="molecule type" value="Genomic_DNA"/>
</dbReference>
<dbReference type="PANTHER" id="PTHR11070">
    <property type="entry name" value="UVRD / RECB / PCRA DNA HELICASE FAMILY MEMBER"/>
    <property type="match status" value="1"/>
</dbReference>
<keyword evidence="3 11" id="KW-0378">Hydrolase</keyword>
<dbReference type="EC" id="5.6.2.4" evidence="9"/>
<reference evidence="14" key="2">
    <citation type="journal article" date="2012" name="PLoS ONE">
        <title>A Deeply Branching Thermophilic Bacterium with an Ancient Acetyl-CoA Pathway Dominates a Subsurface Ecosystem.</title>
        <authorList>
            <person name="Takami H."/>
            <person name="Noguchi H."/>
            <person name="Takaki Y."/>
            <person name="Uchiyama I."/>
            <person name="Toyoda A."/>
            <person name="Nishi S."/>
            <person name="Chee G.-J."/>
            <person name="Arai W."/>
            <person name="Nunoura T."/>
            <person name="Itoh T."/>
            <person name="Hattori M."/>
            <person name="Takai K."/>
        </authorList>
    </citation>
    <scope>NUCLEOTIDE SEQUENCE</scope>
</reference>
<dbReference type="PROSITE" id="PS51217">
    <property type="entry name" value="UVRD_HELICASE_CTER"/>
    <property type="match status" value="1"/>
</dbReference>
<evidence type="ECO:0000256" key="3">
    <source>
        <dbReference type="ARBA" id="ARBA00022801"/>
    </source>
</evidence>
<keyword evidence="4 11" id="KW-0347">Helicase</keyword>
<keyword evidence="5 11" id="KW-0067">ATP-binding</keyword>
<keyword evidence="6" id="KW-0238">DNA-binding</keyword>
<comment type="similarity">
    <text evidence="1">Belongs to the helicase family. UvrD subfamily.</text>
</comment>
<dbReference type="Gene3D" id="1.10.10.160">
    <property type="match status" value="1"/>
</dbReference>
<dbReference type="AlphaFoldDB" id="H5SID9"/>
<evidence type="ECO:0000256" key="5">
    <source>
        <dbReference type="ARBA" id="ARBA00022840"/>
    </source>
</evidence>
<dbReference type="PANTHER" id="PTHR11070:SF2">
    <property type="entry name" value="ATP-DEPENDENT DNA HELICASE SRS2"/>
    <property type="match status" value="1"/>
</dbReference>
<evidence type="ECO:0000256" key="7">
    <source>
        <dbReference type="ARBA" id="ARBA00023235"/>
    </source>
</evidence>
<dbReference type="GO" id="GO:0005829">
    <property type="term" value="C:cytosol"/>
    <property type="evidence" value="ECO:0007669"/>
    <property type="project" value="TreeGrafter"/>
</dbReference>
<evidence type="ECO:0000259" key="12">
    <source>
        <dbReference type="PROSITE" id="PS51198"/>
    </source>
</evidence>
<protein>
    <recommendedName>
        <fullName evidence="9">DNA 3'-5' helicase</fullName>
        <ecNumber evidence="9">5.6.2.4</ecNumber>
    </recommendedName>
</protein>
<evidence type="ECO:0000259" key="13">
    <source>
        <dbReference type="PROSITE" id="PS51217"/>
    </source>
</evidence>
<dbReference type="GO" id="GO:0016887">
    <property type="term" value="F:ATP hydrolysis activity"/>
    <property type="evidence" value="ECO:0007669"/>
    <property type="project" value="RHEA"/>
</dbReference>
<dbReference type="InterPro" id="IPR014016">
    <property type="entry name" value="UvrD-like_ATP-bd"/>
</dbReference>
<evidence type="ECO:0000256" key="4">
    <source>
        <dbReference type="ARBA" id="ARBA00022806"/>
    </source>
</evidence>
<dbReference type="PROSITE" id="PS51198">
    <property type="entry name" value="UVRD_HELICASE_ATP_BIND"/>
    <property type="match status" value="1"/>
</dbReference>
<reference evidence="14" key="1">
    <citation type="journal article" date="2005" name="Environ. Microbiol.">
        <title>Genetic and functional properties of uncultivated thermophilic crenarchaeotes from a subsurface gold mine as revealed by analysis of genome fragments.</title>
        <authorList>
            <person name="Nunoura T."/>
            <person name="Hirayama H."/>
            <person name="Takami H."/>
            <person name="Oida H."/>
            <person name="Nishi S."/>
            <person name="Shimamura S."/>
            <person name="Suzuki Y."/>
            <person name="Inagaki F."/>
            <person name="Takai K."/>
            <person name="Nealson K.H."/>
            <person name="Horikoshi K."/>
        </authorList>
    </citation>
    <scope>NUCLEOTIDE SEQUENCE</scope>
</reference>
<evidence type="ECO:0000256" key="2">
    <source>
        <dbReference type="ARBA" id="ARBA00022741"/>
    </source>
</evidence>
<dbReference type="GO" id="GO:0000725">
    <property type="term" value="P:recombinational repair"/>
    <property type="evidence" value="ECO:0007669"/>
    <property type="project" value="TreeGrafter"/>
</dbReference>
<evidence type="ECO:0000256" key="9">
    <source>
        <dbReference type="ARBA" id="ARBA00034808"/>
    </source>
</evidence>
<feature type="domain" description="UvrD-like helicase C-terminal" evidence="13">
    <location>
        <begin position="322"/>
        <end position="618"/>
    </location>
</feature>
<sequence length="740" mass="85230">MENPFGLRPSQQAVLRFRGGKMGIAAVPGAGKTYVLSALAAHLIAEKRLDENQEVLIVTLTNSAVDNFSTRIAGHLKSLGLLPHLGYRVRTLHGLAHDILREKPEKVGLDERFTILDEYERGLILHEVAMTWLSKNPQFIEAYIGAVSNQQQVRQKHFQNKVEELANAFIRMAKDLRLTPSQLHEKLKAQPLDLPLVQMGCEIYTDYQRVLSYRGSVDFDDLVRLALDLLESDPEYLERLRHRWPFILEDEAQDSSRSQEQLLRLLVGEATIASGRGWVRVGDPNQAIYETFTTANPMLLHRFIEEEADERPTLHESGRSQAAIIELANRLIEWSLHEHPNPHLRGALWPPFIRPVSDGSQVNPPQDSQAIYLHGRPQTPEEEIKKVLQSLARWLPQNPDKTVAVLVPDNRRGNEVSKALEKANIPVIEFLRTTQPVRATASVIAEVLRWLNTPHSAAQLSHVYQKVWRREREKDEIVLRSAEWLKKCQVESYLFPFPAEGIEEILPQDPPLRDELLQFRQVARRWQALTLLPIEQLVLSLAQDIFSTPSELALAHKMAHALGQRTQEHPEWTFHDLIKELTSIAANERRFTMNMEEGFNPDDHKGKVVVATIHKAKGLEWDRVYVISVSNYDFPSAEEWDSYKAEDWFIRDQLNLQAEMLEQLNCLLYPQEYQVYVEGKASRQARIDYARERLRLLYVAITRARRELILTWNEGGRRKKNIQALPFTVLQNWLKNAQEN</sequence>
<organism evidence="14">
    <name type="scientific">uncultured Chloroflexota bacterium</name>
    <dbReference type="NCBI Taxonomy" id="166587"/>
    <lineage>
        <taxon>Bacteria</taxon>
        <taxon>Bacillati</taxon>
        <taxon>Chloroflexota</taxon>
        <taxon>environmental samples</taxon>
    </lineage>
</organism>
<evidence type="ECO:0000256" key="8">
    <source>
        <dbReference type="ARBA" id="ARBA00034617"/>
    </source>
</evidence>
<dbReference type="Pfam" id="PF13361">
    <property type="entry name" value="UvrD_C"/>
    <property type="match status" value="1"/>
</dbReference>
<dbReference type="InterPro" id="IPR013986">
    <property type="entry name" value="DExx_box_DNA_helicase_dom_sf"/>
</dbReference>
<dbReference type="InterPro" id="IPR000212">
    <property type="entry name" value="DNA_helicase_UvrD/REP"/>
</dbReference>
<dbReference type="GO" id="GO:0043138">
    <property type="term" value="F:3'-5' DNA helicase activity"/>
    <property type="evidence" value="ECO:0007669"/>
    <property type="project" value="UniProtKB-EC"/>
</dbReference>
<dbReference type="SUPFAM" id="SSF52540">
    <property type="entry name" value="P-loop containing nucleoside triphosphate hydrolases"/>
    <property type="match status" value="1"/>
</dbReference>
<evidence type="ECO:0000256" key="11">
    <source>
        <dbReference type="PROSITE-ProRule" id="PRU00560"/>
    </source>
</evidence>
<dbReference type="GO" id="GO:0005524">
    <property type="term" value="F:ATP binding"/>
    <property type="evidence" value="ECO:0007669"/>
    <property type="project" value="UniProtKB-UniRule"/>
</dbReference>
<evidence type="ECO:0000256" key="10">
    <source>
        <dbReference type="ARBA" id="ARBA00048988"/>
    </source>
</evidence>
<evidence type="ECO:0000256" key="6">
    <source>
        <dbReference type="ARBA" id="ARBA00023125"/>
    </source>
</evidence>
<comment type="catalytic activity">
    <reaction evidence="8">
        <text>Couples ATP hydrolysis with the unwinding of duplex DNA by translocating in the 3'-5' direction.</text>
        <dbReference type="EC" id="5.6.2.4"/>
    </reaction>
</comment>
<dbReference type="InterPro" id="IPR027417">
    <property type="entry name" value="P-loop_NTPase"/>
</dbReference>
<dbReference type="GO" id="GO:0003677">
    <property type="term" value="F:DNA binding"/>
    <property type="evidence" value="ECO:0007669"/>
    <property type="project" value="UniProtKB-KW"/>
</dbReference>
<dbReference type="InterPro" id="IPR014017">
    <property type="entry name" value="DNA_helicase_UvrD-like_C"/>
</dbReference>
<comment type="catalytic activity">
    <reaction evidence="10">
        <text>ATP + H2O = ADP + phosphate + H(+)</text>
        <dbReference type="Rhea" id="RHEA:13065"/>
        <dbReference type="ChEBI" id="CHEBI:15377"/>
        <dbReference type="ChEBI" id="CHEBI:15378"/>
        <dbReference type="ChEBI" id="CHEBI:30616"/>
        <dbReference type="ChEBI" id="CHEBI:43474"/>
        <dbReference type="ChEBI" id="CHEBI:456216"/>
        <dbReference type="EC" id="5.6.2.4"/>
    </reaction>
</comment>
<evidence type="ECO:0000256" key="1">
    <source>
        <dbReference type="ARBA" id="ARBA00009922"/>
    </source>
</evidence>